<evidence type="ECO:0000313" key="2">
    <source>
        <dbReference type="Proteomes" id="UP000005019"/>
    </source>
</evidence>
<dbReference type="Proteomes" id="UP000005019">
    <property type="component" value="Unassembled WGS sequence"/>
</dbReference>
<dbReference type="AlphaFoldDB" id="F5RDG5"/>
<organism evidence="1 2">
    <name type="scientific">Methyloversatilis universalis (strain ATCC BAA-1314 / DSM 25237 / JCM 13912 / CCUG 52030 / FAM5)</name>
    <dbReference type="NCBI Taxonomy" id="1000565"/>
    <lineage>
        <taxon>Bacteria</taxon>
        <taxon>Pseudomonadati</taxon>
        <taxon>Pseudomonadota</taxon>
        <taxon>Betaproteobacteria</taxon>
        <taxon>Nitrosomonadales</taxon>
        <taxon>Sterolibacteriaceae</taxon>
        <taxon>Methyloversatilis</taxon>
    </lineage>
</organism>
<gene>
    <name evidence="1" type="ORF">METUNv1_02332</name>
</gene>
<comment type="caution">
    <text evidence="1">The sequence shown here is derived from an EMBL/GenBank/DDBJ whole genome shotgun (WGS) entry which is preliminary data.</text>
</comment>
<proteinExistence type="predicted"/>
<dbReference type="eggNOG" id="ENOG5032S32">
    <property type="taxonomic scope" value="Bacteria"/>
</dbReference>
<name>F5RDG5_METUF</name>
<keyword evidence="2" id="KW-1185">Reference proteome</keyword>
<dbReference type="OrthoDB" id="6182044at2"/>
<sequence>MQIASFDDLIAAARQQPEPQRLLLVFTRAELPDGASAAERAGFAAGRGGALVPHCCVDKSPHELQDFAALAEEAGLFAPDWAIVFVAALSGSGGRPPAEADIGRSLDRMVEAIKAGRLDGLMPVDRRGRAVRLA</sequence>
<dbReference type="EMBL" id="AFHG01000052">
    <property type="protein sequence ID" value="EGK70946.1"/>
    <property type="molecule type" value="Genomic_DNA"/>
</dbReference>
<accession>F5RDG5</accession>
<dbReference type="RefSeq" id="WP_008061843.1">
    <property type="nucleotide sequence ID" value="NZ_AFHG01000052.1"/>
</dbReference>
<protein>
    <submittedName>
        <fullName evidence="1">Uncharacterized protein</fullName>
    </submittedName>
</protein>
<dbReference type="STRING" id="1000565.METUNv1_02332"/>
<evidence type="ECO:0000313" key="1">
    <source>
        <dbReference type="EMBL" id="EGK70946.1"/>
    </source>
</evidence>
<reference evidence="1 2" key="1">
    <citation type="journal article" date="2011" name="J. Bacteriol.">
        <title>Genome sequence of Methyloversatilis universalis FAM5T, a methylotrophic representative of the order Rhodocyclales.</title>
        <authorList>
            <person name="Kittichotirat W."/>
            <person name="Good N.M."/>
            <person name="Hall R."/>
            <person name="Bringel F."/>
            <person name="Lajus A."/>
            <person name="Medigue C."/>
            <person name="Smalley N.E."/>
            <person name="Beck D."/>
            <person name="Bumgarner R."/>
            <person name="Vuilleumier S."/>
            <person name="Kalyuzhnaya M.G."/>
        </authorList>
    </citation>
    <scope>NUCLEOTIDE SEQUENCE [LARGE SCALE GENOMIC DNA]</scope>
    <source>
        <strain evidence="2">ATCC BAA-1314 / JCM 13912 / FAM5</strain>
    </source>
</reference>